<evidence type="ECO:0000313" key="3">
    <source>
        <dbReference type="Ensembl" id="ENSOSIP00000006073.1"/>
    </source>
</evidence>
<feature type="transmembrane region" description="Helical" evidence="2">
    <location>
        <begin position="21"/>
        <end position="43"/>
    </location>
</feature>
<sequence length="86" mass="9967">ETCCEAVTTQRDSRRMNLADASVIAVVIFVVMTILAITARFLYRRKETYHSQEVKEVKQEDSQDFHYNHQADSHSVSGENPKEFFL</sequence>
<protein>
    <submittedName>
        <fullName evidence="3">Uncharacterized protein</fullName>
    </submittedName>
</protein>
<keyword evidence="2" id="KW-1133">Transmembrane helix</keyword>
<keyword evidence="2" id="KW-0812">Transmembrane</keyword>
<organism evidence="3 4">
    <name type="scientific">Oryzias sinensis</name>
    <name type="common">Chinese medaka</name>
    <dbReference type="NCBI Taxonomy" id="183150"/>
    <lineage>
        <taxon>Eukaryota</taxon>
        <taxon>Metazoa</taxon>
        <taxon>Chordata</taxon>
        <taxon>Craniata</taxon>
        <taxon>Vertebrata</taxon>
        <taxon>Euteleostomi</taxon>
        <taxon>Actinopterygii</taxon>
        <taxon>Neopterygii</taxon>
        <taxon>Teleostei</taxon>
        <taxon>Neoteleostei</taxon>
        <taxon>Acanthomorphata</taxon>
        <taxon>Ovalentaria</taxon>
        <taxon>Atherinomorphae</taxon>
        <taxon>Beloniformes</taxon>
        <taxon>Adrianichthyidae</taxon>
        <taxon>Oryziinae</taxon>
        <taxon>Oryzias</taxon>
    </lineage>
</organism>
<dbReference type="Proteomes" id="UP000694383">
    <property type="component" value="Unplaced"/>
</dbReference>
<keyword evidence="2" id="KW-0472">Membrane</keyword>
<evidence type="ECO:0000256" key="1">
    <source>
        <dbReference type="SAM" id="MobiDB-lite"/>
    </source>
</evidence>
<reference evidence="3" key="1">
    <citation type="submission" date="2025-08" db="UniProtKB">
        <authorList>
            <consortium name="Ensembl"/>
        </authorList>
    </citation>
    <scope>IDENTIFICATION</scope>
</reference>
<dbReference type="AlphaFoldDB" id="A0A8C7X1D5"/>
<feature type="region of interest" description="Disordered" evidence="1">
    <location>
        <begin position="54"/>
        <end position="86"/>
    </location>
</feature>
<name>A0A8C7X1D5_9TELE</name>
<proteinExistence type="predicted"/>
<evidence type="ECO:0000256" key="2">
    <source>
        <dbReference type="SAM" id="Phobius"/>
    </source>
</evidence>
<dbReference type="GeneTree" id="ENSGT00940000177342"/>
<reference evidence="3" key="2">
    <citation type="submission" date="2025-09" db="UniProtKB">
        <authorList>
            <consortium name="Ensembl"/>
        </authorList>
    </citation>
    <scope>IDENTIFICATION</scope>
</reference>
<keyword evidence="4" id="KW-1185">Reference proteome</keyword>
<accession>A0A8C7X1D5</accession>
<evidence type="ECO:0000313" key="4">
    <source>
        <dbReference type="Proteomes" id="UP000694383"/>
    </source>
</evidence>
<feature type="compositionally biased region" description="Basic and acidic residues" evidence="1">
    <location>
        <begin position="54"/>
        <end position="72"/>
    </location>
</feature>
<dbReference type="Ensembl" id="ENSOSIT00000006512.1">
    <property type="protein sequence ID" value="ENSOSIP00000006073.1"/>
    <property type="gene ID" value="ENSOSIG00000004158.1"/>
</dbReference>